<feature type="domain" description="Nitroreductase" evidence="1">
    <location>
        <begin position="388"/>
        <end position="518"/>
    </location>
</feature>
<sequence length="540" mass="58119">MTSQIDATAGPSRAEVAMDYARRMFERQRVPLPPLGFQVDWGDQPSRHKLYVDAPKLPLPVPFANLPSLAVEEAAARAAGPADDGLPSLDVLASVLGCYGLIDRRTGLNWNEDSAAKLKPAAPVWARPTASGGGMYPAESYLVAGSQAPLRTGVYHYDTAHHSLDRLSSANRCAELAGATGVDAGLYLVATLKFWKNAFKYNSFSYHVVTQDVGALLASWRLVLAAAGYVVEPVLWFDEGPVSTALAVDGRTEAPFVVVPLGPSRAAQAAAQPAAPLQLRVWEKSERVRDFELVERVHAAALVGSEPRPARSSAAPVPIVGDAVQLPPLDPQTKDLTTSLCTRRSSFGLFSAHPKLSTADLGSVLATTAHLTRAGSDVEPAPRQDPWTRLWVLPNAVEGLEKRAYAYDPASHQLIRGGEFDYREVQRHYALTNYNLSEVAAVLVITGRLEALVEAYGARGYRMLSVEVGQLAQTSYLAATARGLGIGAVLGIDNLAADEFLGLEETDERSMLFLLLGHERAGRAGYDHGLHHRPAQGDPR</sequence>
<dbReference type="CDD" id="cd02142">
    <property type="entry name" value="McbC_SagB-like_oxidoreductase"/>
    <property type="match status" value="2"/>
</dbReference>
<dbReference type="PANTHER" id="PTHR43745:SF2">
    <property type="entry name" value="NITROREDUCTASE MJ1384-RELATED"/>
    <property type="match status" value="1"/>
</dbReference>
<keyword evidence="3" id="KW-1185">Reference proteome</keyword>
<dbReference type="PANTHER" id="PTHR43745">
    <property type="entry name" value="NITROREDUCTASE MJ1384-RELATED"/>
    <property type="match status" value="1"/>
</dbReference>
<evidence type="ECO:0000313" key="3">
    <source>
        <dbReference type="Proteomes" id="UP001500363"/>
    </source>
</evidence>
<dbReference type="InterPro" id="IPR020051">
    <property type="entry name" value="SagB-type_dehydrogenase"/>
</dbReference>
<proteinExistence type="predicted"/>
<dbReference type="InterPro" id="IPR029479">
    <property type="entry name" value="Nitroreductase"/>
</dbReference>
<dbReference type="InterPro" id="IPR000415">
    <property type="entry name" value="Nitroreductase-like"/>
</dbReference>
<dbReference type="RefSeq" id="WP_344178534.1">
    <property type="nucleotide sequence ID" value="NZ_BAAANC010000002.1"/>
</dbReference>
<name>A0ABP4MDJ9_9ACTN</name>
<dbReference type="SUPFAM" id="SSF55469">
    <property type="entry name" value="FMN-dependent nitroreductase-like"/>
    <property type="match status" value="2"/>
</dbReference>
<organism evidence="2 3">
    <name type="scientific">Kribbella lupini</name>
    <dbReference type="NCBI Taxonomy" id="291602"/>
    <lineage>
        <taxon>Bacteria</taxon>
        <taxon>Bacillati</taxon>
        <taxon>Actinomycetota</taxon>
        <taxon>Actinomycetes</taxon>
        <taxon>Propionibacteriales</taxon>
        <taxon>Kribbellaceae</taxon>
        <taxon>Kribbella</taxon>
    </lineage>
</organism>
<evidence type="ECO:0000313" key="2">
    <source>
        <dbReference type="EMBL" id="GAA1542479.1"/>
    </source>
</evidence>
<comment type="caution">
    <text evidence="2">The sequence shown here is derived from an EMBL/GenBank/DDBJ whole genome shotgun (WGS) entry which is preliminary data.</text>
</comment>
<dbReference type="NCBIfam" id="TIGR03605">
    <property type="entry name" value="antibiot_sagB"/>
    <property type="match status" value="1"/>
</dbReference>
<dbReference type="Pfam" id="PF00881">
    <property type="entry name" value="Nitroreductase"/>
    <property type="match status" value="1"/>
</dbReference>
<gene>
    <name evidence="2" type="ORF">GCM10009741_52250</name>
</gene>
<protein>
    <submittedName>
        <fullName evidence="2">SagB family peptide dehydrogenase</fullName>
    </submittedName>
</protein>
<dbReference type="Proteomes" id="UP001500363">
    <property type="component" value="Unassembled WGS sequence"/>
</dbReference>
<accession>A0ABP4MDJ9</accession>
<evidence type="ECO:0000259" key="1">
    <source>
        <dbReference type="Pfam" id="PF00881"/>
    </source>
</evidence>
<dbReference type="EMBL" id="BAAANC010000002">
    <property type="protein sequence ID" value="GAA1542479.1"/>
    <property type="molecule type" value="Genomic_DNA"/>
</dbReference>
<dbReference type="Gene3D" id="3.40.109.10">
    <property type="entry name" value="NADH Oxidase"/>
    <property type="match status" value="2"/>
</dbReference>
<reference evidence="3" key="1">
    <citation type="journal article" date="2019" name="Int. J. Syst. Evol. Microbiol.">
        <title>The Global Catalogue of Microorganisms (GCM) 10K type strain sequencing project: providing services to taxonomists for standard genome sequencing and annotation.</title>
        <authorList>
            <consortium name="The Broad Institute Genomics Platform"/>
            <consortium name="The Broad Institute Genome Sequencing Center for Infectious Disease"/>
            <person name="Wu L."/>
            <person name="Ma J."/>
        </authorList>
    </citation>
    <scope>NUCLEOTIDE SEQUENCE [LARGE SCALE GENOMIC DNA]</scope>
    <source>
        <strain evidence="3">JCM 14303</strain>
    </source>
</reference>
<dbReference type="InterPro" id="IPR052544">
    <property type="entry name" value="Bacteriocin_Proc_Enz"/>
</dbReference>